<feature type="region of interest" description="Disordered" evidence="1">
    <location>
        <begin position="420"/>
        <end position="449"/>
    </location>
</feature>
<accession>A0A8T8SYP1</accession>
<feature type="region of interest" description="Disordered" evidence="1">
    <location>
        <begin position="487"/>
        <end position="717"/>
    </location>
</feature>
<name>A0A8T8SYP1_9BASI</name>
<dbReference type="AlphaFoldDB" id="A0A8T8SYP1"/>
<keyword evidence="4" id="KW-1185">Reference proteome</keyword>
<organism evidence="3 4">
    <name type="scientific">Tilletia indica</name>
    <dbReference type="NCBI Taxonomy" id="43049"/>
    <lineage>
        <taxon>Eukaryota</taxon>
        <taxon>Fungi</taxon>
        <taxon>Dikarya</taxon>
        <taxon>Basidiomycota</taxon>
        <taxon>Ustilaginomycotina</taxon>
        <taxon>Exobasidiomycetes</taxon>
        <taxon>Tilletiales</taxon>
        <taxon>Tilletiaceae</taxon>
        <taxon>Tilletia</taxon>
    </lineage>
</organism>
<dbReference type="Proteomes" id="UP000077521">
    <property type="component" value="Unassembled WGS sequence"/>
</dbReference>
<feature type="compositionally biased region" description="Polar residues" evidence="1">
    <location>
        <begin position="607"/>
        <end position="619"/>
    </location>
</feature>
<feature type="domain" description="Transcription regulator Rua1 C-terminal" evidence="2">
    <location>
        <begin position="794"/>
        <end position="908"/>
    </location>
</feature>
<evidence type="ECO:0000313" key="4">
    <source>
        <dbReference type="Proteomes" id="UP000077521"/>
    </source>
</evidence>
<feature type="compositionally biased region" description="Low complexity" evidence="1">
    <location>
        <begin position="665"/>
        <end position="676"/>
    </location>
</feature>
<comment type="caution">
    <text evidence="3">The sequence shown here is derived from an EMBL/GenBank/DDBJ whole genome shotgun (WGS) entry which is preliminary data.</text>
</comment>
<reference evidence="3" key="1">
    <citation type="submission" date="2016-04" db="EMBL/GenBank/DDBJ databases">
        <authorList>
            <person name="Nguyen H.D."/>
            <person name="Samba Siva P."/>
            <person name="Cullis J."/>
            <person name="Levesque C.A."/>
            <person name="Hambleton S."/>
        </authorList>
    </citation>
    <scope>NUCLEOTIDE SEQUENCE</scope>
    <source>
        <strain evidence="3">DAOMC 236416</strain>
    </source>
</reference>
<feature type="region of interest" description="Disordered" evidence="1">
    <location>
        <begin position="186"/>
        <end position="211"/>
    </location>
</feature>
<evidence type="ECO:0000259" key="2">
    <source>
        <dbReference type="Pfam" id="PF14616"/>
    </source>
</evidence>
<feature type="compositionally biased region" description="Low complexity" evidence="1">
    <location>
        <begin position="706"/>
        <end position="717"/>
    </location>
</feature>
<dbReference type="EMBL" id="LWDF02000339">
    <property type="protein sequence ID" value="KAE8250261.1"/>
    <property type="molecule type" value="Genomic_DNA"/>
</dbReference>
<feature type="region of interest" description="Disordered" evidence="1">
    <location>
        <begin position="396"/>
        <end position="415"/>
    </location>
</feature>
<feature type="compositionally biased region" description="Polar residues" evidence="1">
    <location>
        <begin position="111"/>
        <end position="133"/>
    </location>
</feature>
<sequence>MNDEPQPVSYAPWWSSVIPAPAMLLPPLDLTTRRPQQHEHDELQDELPRVITAQQQQRMNESFPLNGTSAFDAEVPRSLPELWPSTESQDEEIDGIANGDEPLVPDLNGAGWSTHTSLQPHLPWATSSTSHQQLPEFRDYSDEEDELDDSGFEPPTGLLPPLSMTLSPLRIREAEQTDPIASPAVERSAQRVDMQRTPLRSRRDTVMQRSASFTSIRSLSMNMGLGTLPAVPGGSNAPIPAASPYHTSNELSGSSVRLSGNGGGGGYPNVSTASHAGGSMLSPSIMLRSRSQLGGGAGQALDLAYPWWPRVGVQADLVRQRPPSFGAVHPEQIFHSSTDHAYPSMYSNGNGRGQPKQPSSPRAHDEGDLGPSAGYMQPPSPSLGPARKRARTRIDGVNELPGPSGPSPFAQQGKTAFQTITQASSEDAQQRRASACQPSKENVSQQVQKPRRRLIIKWPDHTIKIAGGNGRPNAHSSHSHADIEDHAHALSQRSRASSSRSYAPISATRSTAGTAETRQHCALTSLQRHQDVVSRSEGAAYGHQQTAAESNEGAAEVGAAGRSDMAEHNISSDGPQEIGPLSDLSLSSSTSNSRSMMEKAAEVLASLRTTGKSPSTSANGDEDAPGGQKTQEVAQDKERSARLESSMQPSSSFEEGQREDKNHGSPAPSSPLSPLSSEDEEEHQANSSIQGIVTRSMGGSRRDSSSDPAADTSTRTSFLVSEERRNFPTSMTFDDSYPLLYQRFYVPSSLPGRMRERIFGGSTAGSFDKEVKKEAVTGIKVPKRSMYKEPPSLLNLYAPRYIRGQGMIKEGLCPVCWESGEERFFKIKQSSYNYHMQYTHGISAVTGEPFAPPIAFRTVERPKKDIRPFEKETIKEGRCHVCHKFIAVENVKQTEIKVPEIIWCCHRKGKPLAGASGTFVENAFYQRVKAFTDARGSE</sequence>
<dbReference type="InterPro" id="IPR028012">
    <property type="entry name" value="Rua1_C"/>
</dbReference>
<dbReference type="Pfam" id="PF14616">
    <property type="entry name" value="Rua1_C"/>
    <property type="match status" value="1"/>
</dbReference>
<feature type="compositionally biased region" description="Acidic residues" evidence="1">
    <location>
        <begin position="141"/>
        <end position="151"/>
    </location>
</feature>
<reference evidence="3" key="2">
    <citation type="journal article" date="2019" name="IMA Fungus">
        <title>Genome sequencing and comparison of five Tilletia species to identify candidate genes for the detection of regulated species infecting wheat.</title>
        <authorList>
            <person name="Nguyen H.D.T."/>
            <person name="Sultana T."/>
            <person name="Kesanakurti P."/>
            <person name="Hambleton S."/>
        </authorList>
    </citation>
    <scope>NUCLEOTIDE SEQUENCE</scope>
    <source>
        <strain evidence="3">DAOMC 236416</strain>
    </source>
</reference>
<dbReference type="PANTHER" id="PTHR28125">
    <property type="entry name" value="MEIOTIC EXPRESSION UP-REGULATED PROTEIN 26"/>
    <property type="match status" value="1"/>
</dbReference>
<proteinExistence type="predicted"/>
<evidence type="ECO:0000256" key="1">
    <source>
        <dbReference type="SAM" id="MobiDB-lite"/>
    </source>
</evidence>
<gene>
    <name evidence="3" type="ORF">A4X13_0g4864</name>
</gene>
<feature type="compositionally biased region" description="Polar residues" evidence="1">
    <location>
        <begin position="508"/>
        <end position="527"/>
    </location>
</feature>
<evidence type="ECO:0000313" key="3">
    <source>
        <dbReference type="EMBL" id="KAE8250261.1"/>
    </source>
</evidence>
<feature type="compositionally biased region" description="Polar residues" evidence="1">
    <location>
        <begin position="643"/>
        <end position="654"/>
    </location>
</feature>
<feature type="region of interest" description="Disordered" evidence="1">
    <location>
        <begin position="111"/>
        <end position="162"/>
    </location>
</feature>
<feature type="compositionally biased region" description="Polar residues" evidence="1">
    <location>
        <begin position="436"/>
        <end position="448"/>
    </location>
</feature>
<feature type="compositionally biased region" description="Low complexity" evidence="1">
    <location>
        <begin position="581"/>
        <end position="595"/>
    </location>
</feature>
<protein>
    <recommendedName>
        <fullName evidence="2">Transcription regulator Rua1 C-terminal domain-containing protein</fullName>
    </recommendedName>
</protein>
<feature type="compositionally biased region" description="Low complexity" evidence="1">
    <location>
        <begin position="489"/>
        <end position="507"/>
    </location>
</feature>
<dbReference type="PANTHER" id="PTHR28125:SF2">
    <property type="entry name" value="MEIOTIC EXPRESSION UP-REGULATED PROTEIN 26"/>
    <property type="match status" value="1"/>
</dbReference>
<feature type="region of interest" description="Disordered" evidence="1">
    <location>
        <begin position="339"/>
        <end position="389"/>
    </location>
</feature>